<dbReference type="EMBL" id="AE009952">
    <property type="protein sequence ID" value="AAM86798.1"/>
    <property type="molecule type" value="Genomic_DNA"/>
</dbReference>
<evidence type="ECO:0000313" key="2">
    <source>
        <dbReference type="Proteomes" id="UP000002490"/>
    </source>
</evidence>
<accession>Q74QC5</accession>
<reference evidence="1 2" key="1">
    <citation type="journal article" date="2002" name="J. Bacteriol.">
        <title>Genome sequence of Yersinia pestis KIM.</title>
        <authorList>
            <person name="Deng W."/>
            <person name="Burland V."/>
            <person name="Plunkett G.III."/>
            <person name="Boutin A."/>
            <person name="Mayhew G.F."/>
            <person name="Liss P."/>
            <person name="Perna N.T."/>
            <person name="Rose D.J."/>
            <person name="Mau B."/>
            <person name="Zhou S."/>
            <person name="Schwartz D.C."/>
            <person name="Fetherston J.D."/>
            <person name="Lindler L.E."/>
            <person name="Brubaker R.R."/>
            <person name="Plana G.V."/>
            <person name="Straley S.C."/>
            <person name="McDonough K.A."/>
            <person name="Nilles M.L."/>
            <person name="Matson J.S."/>
            <person name="Blattner F.R."/>
            <person name="Perry R.D."/>
        </authorList>
    </citation>
    <scope>NUCLEOTIDE SEQUENCE [LARGE SCALE GENOMIC DNA]</scope>
    <source>
        <strain evidence="2">KIM10+ / Biovar Mediaevalis</strain>
    </source>
</reference>
<dbReference type="DNASU" id="1148195"/>
<organism evidence="1 2">
    <name type="scientific">Yersinia pestis</name>
    <dbReference type="NCBI Taxonomy" id="632"/>
    <lineage>
        <taxon>Bacteria</taxon>
        <taxon>Pseudomonadati</taxon>
        <taxon>Pseudomonadota</taxon>
        <taxon>Gammaproteobacteria</taxon>
        <taxon>Enterobacterales</taxon>
        <taxon>Yersiniaceae</taxon>
        <taxon>Yersinia</taxon>
    </lineage>
</organism>
<name>Q8CKN4_YERPE</name>
<dbReference type="Proteomes" id="UP000002490">
    <property type="component" value="Chromosome"/>
</dbReference>
<sequence length="51" mass="5667">MNTRVSTIQKWETGAKHPSRTYIALGLLPSDKKVSSTKRLLAQHTGAFVLK</sequence>
<protein>
    <submittedName>
        <fullName evidence="1">Uncharacterized protein</fullName>
    </submittedName>
</protein>
<evidence type="ECO:0000313" key="1">
    <source>
        <dbReference type="EMBL" id="AAM86798.1"/>
    </source>
</evidence>
<accession>Q8CKN4</accession>
<dbReference type="HOGENOM" id="CLU_3105574_0_0_6"/>
<dbReference type="KEGG" id="ypk:y3248"/>
<proteinExistence type="predicted"/>
<dbReference type="AlphaFoldDB" id="Q8CKN4"/>
<gene>
    <name evidence="1" type="ordered locus">y3248</name>
</gene>